<sequence length="61" mass="7131">MQEFHTLIDIYKPLLLSDIDSFHWSFALPINRGKHRNADPDLKRISTQCAYVNTFLILILS</sequence>
<accession>A0A835DZS2</accession>
<keyword evidence="2" id="KW-1185">Reference proteome</keyword>
<gene>
    <name evidence="1" type="ORF">HU200_062434</name>
</gene>
<dbReference type="AlphaFoldDB" id="A0A835DZS2"/>
<evidence type="ECO:0000313" key="1">
    <source>
        <dbReference type="EMBL" id="KAF8652999.1"/>
    </source>
</evidence>
<dbReference type="EMBL" id="JACEFO010002629">
    <property type="protein sequence ID" value="KAF8652999.1"/>
    <property type="molecule type" value="Genomic_DNA"/>
</dbReference>
<protein>
    <submittedName>
        <fullName evidence="1">Uncharacterized protein</fullName>
    </submittedName>
</protein>
<evidence type="ECO:0000313" key="2">
    <source>
        <dbReference type="Proteomes" id="UP000636709"/>
    </source>
</evidence>
<proteinExistence type="predicted"/>
<reference evidence="1" key="1">
    <citation type="submission" date="2020-07" db="EMBL/GenBank/DDBJ databases">
        <title>Genome sequence and genetic diversity analysis of an under-domesticated orphan crop, white fonio (Digitaria exilis).</title>
        <authorList>
            <person name="Bennetzen J.L."/>
            <person name="Chen S."/>
            <person name="Ma X."/>
            <person name="Wang X."/>
            <person name="Yssel A.E.J."/>
            <person name="Chaluvadi S.R."/>
            <person name="Johnson M."/>
            <person name="Gangashetty P."/>
            <person name="Hamidou F."/>
            <person name="Sanogo M.D."/>
            <person name="Zwaenepoel A."/>
            <person name="Wallace J."/>
            <person name="Van De Peer Y."/>
            <person name="Van Deynze A."/>
        </authorList>
    </citation>
    <scope>NUCLEOTIDE SEQUENCE</scope>
    <source>
        <tissue evidence="1">Leaves</tissue>
    </source>
</reference>
<name>A0A835DZS2_9POAL</name>
<organism evidence="1 2">
    <name type="scientific">Digitaria exilis</name>
    <dbReference type="NCBI Taxonomy" id="1010633"/>
    <lineage>
        <taxon>Eukaryota</taxon>
        <taxon>Viridiplantae</taxon>
        <taxon>Streptophyta</taxon>
        <taxon>Embryophyta</taxon>
        <taxon>Tracheophyta</taxon>
        <taxon>Spermatophyta</taxon>
        <taxon>Magnoliopsida</taxon>
        <taxon>Liliopsida</taxon>
        <taxon>Poales</taxon>
        <taxon>Poaceae</taxon>
        <taxon>PACMAD clade</taxon>
        <taxon>Panicoideae</taxon>
        <taxon>Panicodae</taxon>
        <taxon>Paniceae</taxon>
        <taxon>Anthephorinae</taxon>
        <taxon>Digitaria</taxon>
    </lineage>
</organism>
<dbReference type="Proteomes" id="UP000636709">
    <property type="component" value="Unassembled WGS sequence"/>
</dbReference>
<comment type="caution">
    <text evidence="1">The sequence shown here is derived from an EMBL/GenBank/DDBJ whole genome shotgun (WGS) entry which is preliminary data.</text>
</comment>